<dbReference type="RefSeq" id="WP_310282098.1">
    <property type="nucleotide sequence ID" value="NZ_JAVDWR010000053.1"/>
</dbReference>
<protein>
    <recommendedName>
        <fullName evidence="3">ATP-binding protein</fullName>
    </recommendedName>
</protein>
<keyword evidence="2" id="KW-1185">Reference proteome</keyword>
<comment type="caution">
    <text evidence="1">The sequence shown here is derived from an EMBL/GenBank/DDBJ whole genome shotgun (WGS) entry which is preliminary data.</text>
</comment>
<dbReference type="InterPro" id="IPR036890">
    <property type="entry name" value="HATPase_C_sf"/>
</dbReference>
<dbReference type="Proteomes" id="UP001257909">
    <property type="component" value="Unassembled WGS sequence"/>
</dbReference>
<evidence type="ECO:0000313" key="1">
    <source>
        <dbReference type="EMBL" id="MDR7123184.1"/>
    </source>
</evidence>
<sequence length="201" mass="23071">MEVTPKSVIDEHIATKLETIRRDPQTAIGHIRQERSVRNDYMGRAPFELLQNALDRALSRVKLELCRETKSFSVANDGIPFSYQAEKSDTWSDFAAICAVNSSNKEVGKSIGNKGVGFRSIWEFCRQVQIVSRFVGTEQYWGFQLNFPFNKDCLASWTDTAQAEEISRSIDVLPQEKGIAPSFYFPKYLTTDLIRQHWTRH</sequence>
<name>A0ABU1W5F4_9GAMM</name>
<dbReference type="Gene3D" id="3.30.565.10">
    <property type="entry name" value="Histidine kinase-like ATPase, C-terminal domain"/>
    <property type="match status" value="1"/>
</dbReference>
<proteinExistence type="predicted"/>
<accession>A0ABU1W5F4</accession>
<dbReference type="SUPFAM" id="SSF55874">
    <property type="entry name" value="ATPase domain of HSP90 chaperone/DNA topoisomerase II/histidine kinase"/>
    <property type="match status" value="1"/>
</dbReference>
<dbReference type="EMBL" id="JAVDWR010000053">
    <property type="protein sequence ID" value="MDR7123184.1"/>
    <property type="molecule type" value="Genomic_DNA"/>
</dbReference>
<dbReference type="NCBIfam" id="NF047352">
    <property type="entry name" value="P_loop_sacsin"/>
    <property type="match status" value="1"/>
</dbReference>
<organism evidence="1 2">
    <name type="scientific">Rheinheimera soli</name>
    <dbReference type="NCBI Taxonomy" id="443616"/>
    <lineage>
        <taxon>Bacteria</taxon>
        <taxon>Pseudomonadati</taxon>
        <taxon>Pseudomonadota</taxon>
        <taxon>Gammaproteobacteria</taxon>
        <taxon>Chromatiales</taxon>
        <taxon>Chromatiaceae</taxon>
        <taxon>Rheinheimera</taxon>
    </lineage>
</organism>
<evidence type="ECO:0008006" key="3">
    <source>
        <dbReference type="Google" id="ProtNLM"/>
    </source>
</evidence>
<reference evidence="1 2" key="1">
    <citation type="submission" date="2023-07" db="EMBL/GenBank/DDBJ databases">
        <title>Sorghum-associated microbial communities from plants grown in Nebraska, USA.</title>
        <authorList>
            <person name="Schachtman D."/>
        </authorList>
    </citation>
    <scope>NUCLEOTIDE SEQUENCE [LARGE SCALE GENOMIC DNA]</scope>
    <source>
        <strain evidence="1 2">4138</strain>
    </source>
</reference>
<evidence type="ECO:0000313" key="2">
    <source>
        <dbReference type="Proteomes" id="UP001257909"/>
    </source>
</evidence>
<gene>
    <name evidence="1" type="ORF">J2W69_004172</name>
</gene>